<dbReference type="Proteomes" id="UP000268321">
    <property type="component" value="Unassembled WGS sequence"/>
</dbReference>
<dbReference type="Gene3D" id="1.20.1270.60">
    <property type="entry name" value="Arfaptin homology (AH) domain/BAR domain"/>
    <property type="match status" value="1"/>
</dbReference>
<feature type="non-terminal residue" evidence="1">
    <location>
        <position position="205"/>
    </location>
</feature>
<dbReference type="InterPro" id="IPR027267">
    <property type="entry name" value="AH/BAR_dom_sf"/>
</dbReference>
<accession>A0A4P9Z901</accession>
<reference evidence="2" key="1">
    <citation type="journal article" date="2018" name="Nat. Microbiol.">
        <title>Leveraging single-cell genomics to expand the fungal tree of life.</title>
        <authorList>
            <person name="Ahrendt S.R."/>
            <person name="Quandt C.A."/>
            <person name="Ciobanu D."/>
            <person name="Clum A."/>
            <person name="Salamov A."/>
            <person name="Andreopoulos B."/>
            <person name="Cheng J.F."/>
            <person name="Woyke T."/>
            <person name="Pelin A."/>
            <person name="Henrissat B."/>
            <person name="Reynolds N.K."/>
            <person name="Benny G.L."/>
            <person name="Smith M.E."/>
            <person name="James T.Y."/>
            <person name="Grigoriev I.V."/>
        </authorList>
    </citation>
    <scope>NUCLEOTIDE SEQUENCE [LARGE SCALE GENOMIC DNA]</scope>
    <source>
        <strain evidence="2">Baker2002</strain>
    </source>
</reference>
<name>A0A4P9Z901_9ASCO</name>
<organism evidence="1 2">
    <name type="scientific">Metschnikowia bicuspidata</name>
    <dbReference type="NCBI Taxonomy" id="27322"/>
    <lineage>
        <taxon>Eukaryota</taxon>
        <taxon>Fungi</taxon>
        <taxon>Dikarya</taxon>
        <taxon>Ascomycota</taxon>
        <taxon>Saccharomycotina</taxon>
        <taxon>Pichiomycetes</taxon>
        <taxon>Metschnikowiaceae</taxon>
        <taxon>Metschnikowia</taxon>
    </lineage>
</organism>
<dbReference type="AlphaFoldDB" id="A0A4P9Z901"/>
<evidence type="ECO:0000313" key="2">
    <source>
        <dbReference type="Proteomes" id="UP000268321"/>
    </source>
</evidence>
<protein>
    <submittedName>
        <fullName evidence="1">Uncharacterized protein</fullName>
    </submittedName>
</protein>
<keyword evidence="2" id="KW-1185">Reference proteome</keyword>
<dbReference type="OrthoDB" id="4095156at2759"/>
<evidence type="ECO:0000313" key="1">
    <source>
        <dbReference type="EMBL" id="RKP29173.1"/>
    </source>
</evidence>
<gene>
    <name evidence="1" type="ORF">METBISCDRAFT_4429</name>
</gene>
<sequence length="205" mass="22950">SVLQSAYSSLLRPTTAVVMKMLNKLIVATPSRSGADKKFTASDIQRLIDKYSRKQRKLRNAHQALLMAIQEWLGELPNDATAAMVGEFVRLMDGVAFVNASHAERLNGLKVHLGSVATREARQLALLRRHDELQRRHDAAAVKHGPQSKQAALVVDEIEENEYNLKLIEQQLARSADSGLREVSFEYLAWFQSALFMLGKRSNAL</sequence>
<proteinExistence type="predicted"/>
<feature type="non-terminal residue" evidence="1">
    <location>
        <position position="1"/>
    </location>
</feature>
<dbReference type="EMBL" id="ML004504">
    <property type="protein sequence ID" value="RKP29173.1"/>
    <property type="molecule type" value="Genomic_DNA"/>
</dbReference>